<accession>A0A432YXM5</accession>
<reference evidence="1 2" key="1">
    <citation type="journal article" date="2011" name="Front. Microbiol.">
        <title>Genomic signatures of strain selection and enhancement in Bacillus atrophaeus var. globigii, a historical biowarfare simulant.</title>
        <authorList>
            <person name="Gibbons H.S."/>
            <person name="Broomall S.M."/>
            <person name="McNew L.A."/>
            <person name="Daligault H."/>
            <person name="Chapman C."/>
            <person name="Bruce D."/>
            <person name="Karavis M."/>
            <person name="Krepps M."/>
            <person name="McGregor P.A."/>
            <person name="Hong C."/>
            <person name="Park K.H."/>
            <person name="Akmal A."/>
            <person name="Feldman A."/>
            <person name="Lin J.S."/>
            <person name="Chang W.E."/>
            <person name="Higgs B.W."/>
            <person name="Demirev P."/>
            <person name="Lindquist J."/>
            <person name="Liem A."/>
            <person name="Fochler E."/>
            <person name="Read T.D."/>
            <person name="Tapia R."/>
            <person name="Johnson S."/>
            <person name="Bishop-Lilly K.A."/>
            <person name="Detter C."/>
            <person name="Han C."/>
            <person name="Sozhamannan S."/>
            <person name="Rosenzweig C.N."/>
            <person name="Skowronski E.W."/>
        </authorList>
    </citation>
    <scope>NUCLEOTIDE SEQUENCE [LARGE SCALE GENOMIC DNA]</scope>
    <source>
        <strain evidence="1 2">TPS4-2</strain>
    </source>
</reference>
<dbReference type="Pfam" id="PF13528">
    <property type="entry name" value="Glyco_trans_1_3"/>
    <property type="match status" value="1"/>
</dbReference>
<dbReference type="SUPFAM" id="SSF53756">
    <property type="entry name" value="UDP-Glycosyltransferase/glycogen phosphorylase"/>
    <property type="match status" value="1"/>
</dbReference>
<organism evidence="1 2">
    <name type="scientific">Idiomarina piscisalsi</name>
    <dbReference type="NCBI Taxonomy" id="1096243"/>
    <lineage>
        <taxon>Bacteria</taxon>
        <taxon>Pseudomonadati</taxon>
        <taxon>Pseudomonadota</taxon>
        <taxon>Gammaproteobacteria</taxon>
        <taxon>Alteromonadales</taxon>
        <taxon>Idiomarinaceae</taxon>
        <taxon>Idiomarina</taxon>
    </lineage>
</organism>
<dbReference type="GO" id="GO:0016740">
    <property type="term" value="F:transferase activity"/>
    <property type="evidence" value="ECO:0007669"/>
    <property type="project" value="UniProtKB-KW"/>
</dbReference>
<dbReference type="EMBL" id="PIQA01000001">
    <property type="protein sequence ID" value="RUO68086.1"/>
    <property type="molecule type" value="Genomic_DNA"/>
</dbReference>
<protein>
    <submittedName>
        <fullName evidence="1">Glycosyl transferase</fullName>
    </submittedName>
</protein>
<evidence type="ECO:0000313" key="1">
    <source>
        <dbReference type="EMBL" id="RUO68086.1"/>
    </source>
</evidence>
<gene>
    <name evidence="1" type="ORF">CWI73_04395</name>
</gene>
<dbReference type="RefSeq" id="WP_126751706.1">
    <property type="nucleotide sequence ID" value="NZ_JBHUMT010000016.1"/>
</dbReference>
<dbReference type="Proteomes" id="UP000288361">
    <property type="component" value="Unassembled WGS sequence"/>
</dbReference>
<dbReference type="Gene3D" id="3.40.50.2000">
    <property type="entry name" value="Glycogen Phosphorylase B"/>
    <property type="match status" value="1"/>
</dbReference>
<comment type="caution">
    <text evidence="1">The sequence shown here is derived from an EMBL/GenBank/DDBJ whole genome shotgun (WGS) entry which is preliminary data.</text>
</comment>
<dbReference type="AlphaFoldDB" id="A0A432YXM5"/>
<sequence length="338" mass="38214">MRVLYGIQGTGNGHLSRSHTLATYLSQQPIHVDYLISGRRNSGLFDMDVFGAYQSREGLSFVTENGALKRRKTLTSNNWKQFYNDVKALDVTQYDLVITDYEPLSAWAAKRAGVRSIGLGRQYAFWEPELYKTLSLWQRQMIKQFAPCSTPVGMHWLECGNAIPPVVRELDNGCKGGLAQRVIVYLPFEDPKVIINALYPLDDYEFSVFHPKLTRCSYGHIECFAPSRQQFSEQFSRASAVISNAGFETSCEALREGKSLIIKPLTGQFEQQKNAEILERKGLATVMKNVSCASIERALQDRQSAHIQWPNVAKHLANWIADGAKESVRDLSKRLWGL</sequence>
<name>A0A432YXM5_9GAMM</name>
<proteinExistence type="predicted"/>
<evidence type="ECO:0000313" key="2">
    <source>
        <dbReference type="Proteomes" id="UP000288361"/>
    </source>
</evidence>
<keyword evidence="1" id="KW-0808">Transferase</keyword>